<feature type="domain" description="NB-ARC" evidence="5">
    <location>
        <begin position="162"/>
        <end position="243"/>
    </location>
</feature>
<dbReference type="GO" id="GO:0043531">
    <property type="term" value="F:ADP binding"/>
    <property type="evidence" value="ECO:0007669"/>
    <property type="project" value="InterPro"/>
</dbReference>
<dbReference type="SUPFAM" id="SSF52540">
    <property type="entry name" value="P-loop containing nucleoside triphosphate hydrolases"/>
    <property type="match status" value="1"/>
</dbReference>
<proteinExistence type="predicted"/>
<dbReference type="GO" id="GO:0005524">
    <property type="term" value="F:ATP binding"/>
    <property type="evidence" value="ECO:0007669"/>
    <property type="project" value="UniProtKB-KW"/>
</dbReference>
<evidence type="ECO:0000256" key="4">
    <source>
        <dbReference type="ARBA" id="ARBA00022840"/>
    </source>
</evidence>
<evidence type="ECO:0000256" key="1">
    <source>
        <dbReference type="ARBA" id="ARBA00022737"/>
    </source>
</evidence>
<dbReference type="Gene3D" id="1.20.5.4130">
    <property type="match status" value="1"/>
</dbReference>
<dbReference type="Gene3D" id="3.40.50.300">
    <property type="entry name" value="P-loop containing nucleotide triphosphate hydrolases"/>
    <property type="match status" value="1"/>
</dbReference>
<evidence type="ECO:0000259" key="6">
    <source>
        <dbReference type="Pfam" id="PF18052"/>
    </source>
</evidence>
<dbReference type="Pfam" id="PF00931">
    <property type="entry name" value="NB-ARC"/>
    <property type="match status" value="1"/>
</dbReference>
<feature type="domain" description="Disease resistance N-terminal" evidence="6">
    <location>
        <begin position="11"/>
        <end position="92"/>
    </location>
</feature>
<sequence length="249" mass="28225">MAELIAGAFLSSLFQVTLERFSTSDFKDLFNKGLVEKLEITLNSINQLLDDAEKKQYQNQNVKKWLDHLKHEVYEVDQLLDEIATNAQQKIKVKRFVSTLTNRFESRIKDLLDKLKYLAVQNDVLGLTQRSCISIESAFSLQSSKISPTASLVDESCIYGRDHDKNKLINYLLSDNDSGKRVSIISIVGLGGMGKTTLAQLVYNDERMEKRFELKAWVHVSESFDVVGLTKTILRSFHSSADGEDLDPL</sequence>
<accession>A0A392NV01</accession>
<comment type="caution">
    <text evidence="7">The sequence shown here is derived from an EMBL/GenBank/DDBJ whole genome shotgun (WGS) entry which is preliminary data.</text>
</comment>
<dbReference type="AlphaFoldDB" id="A0A392NV01"/>
<protein>
    <submittedName>
        <fullName evidence="7">CC-NBS-LRR resistance protein</fullName>
    </submittedName>
</protein>
<keyword evidence="2" id="KW-0547">Nucleotide-binding</keyword>
<dbReference type="InterPro" id="IPR002182">
    <property type="entry name" value="NB-ARC"/>
</dbReference>
<dbReference type="GO" id="GO:0006952">
    <property type="term" value="P:defense response"/>
    <property type="evidence" value="ECO:0007669"/>
    <property type="project" value="UniProtKB-KW"/>
</dbReference>
<dbReference type="InterPro" id="IPR041118">
    <property type="entry name" value="Rx_N"/>
</dbReference>
<keyword evidence="4" id="KW-0067">ATP-binding</keyword>
<evidence type="ECO:0000313" key="8">
    <source>
        <dbReference type="Proteomes" id="UP000265520"/>
    </source>
</evidence>
<dbReference type="PANTHER" id="PTHR36766:SF31">
    <property type="entry name" value="DISEASE RESISTANCE RPP13-LIKE PROTEIN 1"/>
    <property type="match status" value="1"/>
</dbReference>
<evidence type="ECO:0000313" key="7">
    <source>
        <dbReference type="EMBL" id="MCI02305.1"/>
    </source>
</evidence>
<dbReference type="PANTHER" id="PTHR36766">
    <property type="entry name" value="PLANT BROAD-SPECTRUM MILDEW RESISTANCE PROTEIN RPW8"/>
    <property type="match status" value="1"/>
</dbReference>
<keyword evidence="1" id="KW-0677">Repeat</keyword>
<organism evidence="7 8">
    <name type="scientific">Trifolium medium</name>
    <dbReference type="NCBI Taxonomy" id="97028"/>
    <lineage>
        <taxon>Eukaryota</taxon>
        <taxon>Viridiplantae</taxon>
        <taxon>Streptophyta</taxon>
        <taxon>Embryophyta</taxon>
        <taxon>Tracheophyta</taxon>
        <taxon>Spermatophyta</taxon>
        <taxon>Magnoliopsida</taxon>
        <taxon>eudicotyledons</taxon>
        <taxon>Gunneridae</taxon>
        <taxon>Pentapetalae</taxon>
        <taxon>rosids</taxon>
        <taxon>fabids</taxon>
        <taxon>Fabales</taxon>
        <taxon>Fabaceae</taxon>
        <taxon>Papilionoideae</taxon>
        <taxon>50 kb inversion clade</taxon>
        <taxon>NPAAA clade</taxon>
        <taxon>Hologalegina</taxon>
        <taxon>IRL clade</taxon>
        <taxon>Trifolieae</taxon>
        <taxon>Trifolium</taxon>
    </lineage>
</organism>
<evidence type="ECO:0000256" key="3">
    <source>
        <dbReference type="ARBA" id="ARBA00022821"/>
    </source>
</evidence>
<evidence type="ECO:0000259" key="5">
    <source>
        <dbReference type="Pfam" id="PF00931"/>
    </source>
</evidence>
<keyword evidence="8" id="KW-1185">Reference proteome</keyword>
<dbReference type="Proteomes" id="UP000265520">
    <property type="component" value="Unassembled WGS sequence"/>
</dbReference>
<dbReference type="EMBL" id="LXQA010048707">
    <property type="protein sequence ID" value="MCI02305.1"/>
    <property type="molecule type" value="Genomic_DNA"/>
</dbReference>
<evidence type="ECO:0000256" key="2">
    <source>
        <dbReference type="ARBA" id="ARBA00022741"/>
    </source>
</evidence>
<gene>
    <name evidence="7" type="ORF">A2U01_0023337</name>
</gene>
<dbReference type="Pfam" id="PF18052">
    <property type="entry name" value="Rx_N"/>
    <property type="match status" value="1"/>
</dbReference>
<keyword evidence="3" id="KW-0611">Plant defense</keyword>
<reference evidence="7 8" key="1">
    <citation type="journal article" date="2018" name="Front. Plant Sci.">
        <title>Red Clover (Trifolium pratense) and Zigzag Clover (T. medium) - A Picture of Genomic Similarities and Differences.</title>
        <authorList>
            <person name="Dluhosova J."/>
            <person name="Istvanek J."/>
            <person name="Nedelnik J."/>
            <person name="Repkova J."/>
        </authorList>
    </citation>
    <scope>NUCLEOTIDE SEQUENCE [LARGE SCALE GENOMIC DNA]</scope>
    <source>
        <strain evidence="8">cv. 10/8</strain>
        <tissue evidence="7">Leaf</tissue>
    </source>
</reference>
<feature type="non-terminal residue" evidence="7">
    <location>
        <position position="249"/>
    </location>
</feature>
<dbReference type="InterPro" id="IPR027417">
    <property type="entry name" value="P-loop_NTPase"/>
</dbReference>
<name>A0A392NV01_9FABA</name>